<evidence type="ECO:0000313" key="1">
    <source>
        <dbReference type="EMBL" id="CAB4165044.1"/>
    </source>
</evidence>
<gene>
    <name evidence="1" type="ORF">UFOVP824_24</name>
</gene>
<reference evidence="1" key="1">
    <citation type="submission" date="2020-04" db="EMBL/GenBank/DDBJ databases">
        <authorList>
            <person name="Chiriac C."/>
            <person name="Salcher M."/>
            <person name="Ghai R."/>
            <person name="Kavagutti S V."/>
        </authorList>
    </citation>
    <scope>NUCLEOTIDE SEQUENCE</scope>
</reference>
<proteinExistence type="predicted"/>
<dbReference type="EMBL" id="LR796777">
    <property type="protein sequence ID" value="CAB4165044.1"/>
    <property type="molecule type" value="Genomic_DNA"/>
</dbReference>
<sequence length="73" mass="8400">MARNSSEVMYDRICSLAGEIFSLRDQRNAAWRELCEREASERTACSRSNGVPTRFTWQDIARERGYTDLLPGV</sequence>
<organism evidence="1">
    <name type="scientific">uncultured Caudovirales phage</name>
    <dbReference type="NCBI Taxonomy" id="2100421"/>
    <lineage>
        <taxon>Viruses</taxon>
        <taxon>Duplodnaviria</taxon>
        <taxon>Heunggongvirae</taxon>
        <taxon>Uroviricota</taxon>
        <taxon>Caudoviricetes</taxon>
        <taxon>Peduoviridae</taxon>
        <taxon>Maltschvirus</taxon>
        <taxon>Maltschvirus maltsch</taxon>
    </lineage>
</organism>
<name>A0A6J5PBU0_9CAUD</name>
<accession>A0A6J5PBU0</accession>
<protein>
    <submittedName>
        <fullName evidence="1">Uncharacterized protein</fullName>
    </submittedName>
</protein>